<dbReference type="GO" id="GO:0008081">
    <property type="term" value="F:phosphoric diester hydrolase activity"/>
    <property type="evidence" value="ECO:0007669"/>
    <property type="project" value="InterPro"/>
</dbReference>
<dbReference type="InterPro" id="IPR018476">
    <property type="entry name" value="GlyceroP-diester-Pdiesterase_M"/>
</dbReference>
<protein>
    <submittedName>
        <fullName evidence="3">Glycerophosphodiester phosphodiesterase</fullName>
    </submittedName>
</protein>
<dbReference type="Pfam" id="PF10110">
    <property type="entry name" value="GPDPase_memb"/>
    <property type="match status" value="1"/>
</dbReference>
<dbReference type="GO" id="GO:0006629">
    <property type="term" value="P:lipid metabolic process"/>
    <property type="evidence" value="ECO:0007669"/>
    <property type="project" value="InterPro"/>
</dbReference>
<keyword evidence="4" id="KW-1185">Reference proteome</keyword>
<feature type="transmembrane region" description="Helical" evidence="1">
    <location>
        <begin position="213"/>
        <end position="242"/>
    </location>
</feature>
<dbReference type="Proteomes" id="UP001198182">
    <property type="component" value="Unassembled WGS sequence"/>
</dbReference>
<dbReference type="InterPro" id="IPR017946">
    <property type="entry name" value="PLC-like_Pdiesterase_TIM-brl"/>
</dbReference>
<evidence type="ECO:0000259" key="2">
    <source>
        <dbReference type="PROSITE" id="PS51704"/>
    </source>
</evidence>
<sequence length="606" mass="69263">MRTFGHLMRMLQKNWKILLGFELLYKLVSFTISIPLFGQLFYGIMRLNGYGYITIDNVFEFASSPFTIILVLLWLFLLAAYSMLDISAVLFILDQSGQKKKVTLLQTIKFSVMNAARMFRSGNVRLILMLLFIIPFLNIGAASGFVTTFSIPEFILEYVHSHPWILIAFTALALVCLFFLLRWLYVFPYFTLEKCSFREAVKKSVVLGKMHRAVDFAFLIVIQVFYYLIYFLFVSLGLKAVYSISTALSGLSFIKIVSASALWLFLLFAQLLVVALGTPFSYACISIHYFRRKMECGEKIIHTTAPEYERSRRMKRRLLIAQLAVALLSLMGASFMVYGFNTGKLKLQVEYLHATEVTAHRGASAIYPENTMAAFQGALDQDADWIELDIQQSADGEIFVMHDTNLKRTAGINRNTWEMTWEELSQADVGSFFGSEFAGERIPLLSEVIDFAKENNVRLNIEIKPTGHETDFEQSVVDLIREKNFEDYCVVTSQNYSVLERLKEYDEDIKTVYVMSLAYGNMNFFTAADAFSVESSNVTASLVSRVHNAGKEIYAWTVNTKNSINKMIDRNVDNIITDRVPLARQCIFDSDTSDLITEYVNFIRKH</sequence>
<feature type="domain" description="GP-PDE" evidence="2">
    <location>
        <begin position="355"/>
        <end position="587"/>
    </location>
</feature>
<feature type="transmembrane region" description="Helical" evidence="1">
    <location>
        <begin position="126"/>
        <end position="152"/>
    </location>
</feature>
<dbReference type="PANTHER" id="PTHR46211:SF8">
    <property type="entry name" value="PHOSPHODIESTERASE"/>
    <property type="match status" value="1"/>
</dbReference>
<feature type="transmembrane region" description="Helical" evidence="1">
    <location>
        <begin position="23"/>
        <end position="45"/>
    </location>
</feature>
<comment type="caution">
    <text evidence="3">The sequence shown here is derived from an EMBL/GenBank/DDBJ whole genome shotgun (WGS) entry which is preliminary data.</text>
</comment>
<dbReference type="AlphaFoldDB" id="A0AAE3EB62"/>
<dbReference type="EMBL" id="JAJEQR010000015">
    <property type="protein sequence ID" value="MCC2230720.1"/>
    <property type="molecule type" value="Genomic_DNA"/>
</dbReference>
<evidence type="ECO:0000256" key="1">
    <source>
        <dbReference type="SAM" id="Phobius"/>
    </source>
</evidence>
<feature type="transmembrane region" description="Helical" evidence="1">
    <location>
        <begin position="164"/>
        <end position="192"/>
    </location>
</feature>
<dbReference type="CDD" id="cd08579">
    <property type="entry name" value="GDPD_memb_like"/>
    <property type="match status" value="1"/>
</dbReference>
<dbReference type="PROSITE" id="PS51704">
    <property type="entry name" value="GP_PDE"/>
    <property type="match status" value="1"/>
</dbReference>
<dbReference type="SUPFAM" id="SSF51695">
    <property type="entry name" value="PLC-like phosphodiesterases"/>
    <property type="match status" value="1"/>
</dbReference>
<dbReference type="Gene3D" id="3.20.20.190">
    <property type="entry name" value="Phosphatidylinositol (PI) phosphodiesterase"/>
    <property type="match status" value="1"/>
</dbReference>
<organism evidence="3 4">
    <name type="scientific">Hominifimenecus microfluidus</name>
    <dbReference type="NCBI Taxonomy" id="2885348"/>
    <lineage>
        <taxon>Bacteria</taxon>
        <taxon>Bacillati</taxon>
        <taxon>Bacillota</taxon>
        <taxon>Clostridia</taxon>
        <taxon>Lachnospirales</taxon>
        <taxon>Lachnospiraceae</taxon>
        <taxon>Hominifimenecus</taxon>
    </lineage>
</organism>
<dbReference type="Pfam" id="PF03009">
    <property type="entry name" value="GDPD"/>
    <property type="match status" value="1"/>
</dbReference>
<gene>
    <name evidence="3" type="ORF">LKD81_06855</name>
</gene>
<evidence type="ECO:0000313" key="3">
    <source>
        <dbReference type="EMBL" id="MCC2230720.1"/>
    </source>
</evidence>
<evidence type="ECO:0000313" key="4">
    <source>
        <dbReference type="Proteomes" id="UP001198182"/>
    </source>
</evidence>
<dbReference type="RefSeq" id="WP_308453356.1">
    <property type="nucleotide sequence ID" value="NZ_JAJEQR010000015.1"/>
</dbReference>
<keyword evidence="1" id="KW-0812">Transmembrane</keyword>
<keyword evidence="1" id="KW-0472">Membrane</keyword>
<accession>A0AAE3EB62</accession>
<dbReference type="InterPro" id="IPR030395">
    <property type="entry name" value="GP_PDE_dom"/>
</dbReference>
<proteinExistence type="predicted"/>
<feature type="transmembrane region" description="Helical" evidence="1">
    <location>
        <begin position="65"/>
        <end position="93"/>
    </location>
</feature>
<dbReference type="PANTHER" id="PTHR46211">
    <property type="entry name" value="GLYCEROPHOSPHORYL DIESTER PHOSPHODIESTERASE"/>
    <property type="match status" value="1"/>
</dbReference>
<feature type="transmembrane region" description="Helical" evidence="1">
    <location>
        <begin position="318"/>
        <end position="340"/>
    </location>
</feature>
<feature type="transmembrane region" description="Helical" evidence="1">
    <location>
        <begin position="262"/>
        <end position="285"/>
    </location>
</feature>
<keyword evidence="1" id="KW-1133">Transmembrane helix</keyword>
<reference evidence="3" key="1">
    <citation type="submission" date="2021-10" db="EMBL/GenBank/DDBJ databases">
        <title>Anaerobic single-cell dispensing facilitates the cultivation of human gut bacteria.</title>
        <authorList>
            <person name="Afrizal A."/>
        </authorList>
    </citation>
    <scope>NUCLEOTIDE SEQUENCE</scope>
    <source>
        <strain evidence="3">CLA-AA-H215</strain>
    </source>
</reference>
<name>A0AAE3EB62_9FIRM</name>